<dbReference type="RefSeq" id="WP_203628488.1">
    <property type="nucleotide sequence ID" value="NZ_BOLQ01000030.1"/>
</dbReference>
<proteinExistence type="predicted"/>
<dbReference type="EMBL" id="JBHTOC010000020">
    <property type="protein sequence ID" value="MFD1430882.1"/>
    <property type="molecule type" value="Genomic_DNA"/>
</dbReference>
<keyword evidence="2" id="KW-1185">Reference proteome</keyword>
<protein>
    <submittedName>
        <fullName evidence="1">Uncharacterized protein</fullName>
    </submittedName>
</protein>
<accession>A0ABW4CJ36</accession>
<dbReference type="Proteomes" id="UP001597196">
    <property type="component" value="Unassembled WGS sequence"/>
</dbReference>
<evidence type="ECO:0000313" key="2">
    <source>
        <dbReference type="Proteomes" id="UP001597196"/>
    </source>
</evidence>
<gene>
    <name evidence="1" type="ORF">ACFQ4P_11605</name>
</gene>
<sequence length="262" mass="29930">MRLTPSTKVFMYMATMSGDTDVMHDTLWRDRYRLDPLRTMHALMRNGYIQAGGALGDVVLTAKGQSALSDIADQLWIHEYYLPDVIDFAHARRRFWERPMQGYVLVEHLLDEALVRYGDDPGYAAVLLRHRLKLELDTQHDQAAAAALMALIVQDLEPGDEFDAAAFAYATTWVKITSFDKQTLKTLLGRLNWSLSDFEMHFSDWLGMQPRKATLFTHFEIMTIVMYEIADNAGQLTALYAAAAHRMLRNKMLPAVDEKVLL</sequence>
<evidence type="ECO:0000313" key="1">
    <source>
        <dbReference type="EMBL" id="MFD1430882.1"/>
    </source>
</evidence>
<name>A0ABW4CJ36_9LACO</name>
<comment type="caution">
    <text evidence="1">The sequence shown here is derived from an EMBL/GenBank/DDBJ whole genome shotgun (WGS) entry which is preliminary data.</text>
</comment>
<organism evidence="1 2">
    <name type="scientific">Lacticaseibacillus mingshuiensis</name>
    <dbReference type="NCBI Taxonomy" id="2799574"/>
    <lineage>
        <taxon>Bacteria</taxon>
        <taxon>Bacillati</taxon>
        <taxon>Bacillota</taxon>
        <taxon>Bacilli</taxon>
        <taxon>Lactobacillales</taxon>
        <taxon>Lactobacillaceae</taxon>
        <taxon>Lacticaseibacillus</taxon>
    </lineage>
</organism>
<reference evidence="2" key="1">
    <citation type="journal article" date="2019" name="Int. J. Syst. Evol. Microbiol.">
        <title>The Global Catalogue of Microorganisms (GCM) 10K type strain sequencing project: providing services to taxonomists for standard genome sequencing and annotation.</title>
        <authorList>
            <consortium name="The Broad Institute Genomics Platform"/>
            <consortium name="The Broad Institute Genome Sequencing Center for Infectious Disease"/>
            <person name="Wu L."/>
            <person name="Ma J."/>
        </authorList>
    </citation>
    <scope>NUCLEOTIDE SEQUENCE [LARGE SCALE GENOMIC DNA]</scope>
    <source>
        <strain evidence="2">CCM 8980</strain>
    </source>
</reference>